<evidence type="ECO:0000313" key="1">
    <source>
        <dbReference type="EMBL" id="SES32844.1"/>
    </source>
</evidence>
<gene>
    <name evidence="1" type="ORF">SAMN04487958_11499</name>
</gene>
<sequence>MSERPLQDPKQYPVDAAHEVVIELIRSEALICSSNNSYGTTRGEQLADAAITAHKKLVEYYKSLD</sequence>
<protein>
    <submittedName>
        <fullName evidence="1">Uncharacterized protein</fullName>
    </submittedName>
</protein>
<keyword evidence="2" id="KW-1185">Reference proteome</keyword>
<evidence type="ECO:0000313" key="2">
    <source>
        <dbReference type="Proteomes" id="UP000198505"/>
    </source>
</evidence>
<proteinExistence type="predicted"/>
<name>A0A1H9WG80_9GAMM</name>
<dbReference type="Proteomes" id="UP000198505">
    <property type="component" value="Unassembled WGS sequence"/>
</dbReference>
<dbReference type="STRING" id="416874.SAMN04487958_11499"/>
<accession>A0A1H9WG80</accession>
<dbReference type="EMBL" id="FOGS01000014">
    <property type="protein sequence ID" value="SES32844.1"/>
    <property type="molecule type" value="Genomic_DNA"/>
</dbReference>
<organism evidence="1 2">
    <name type="scientific">Vreelandella subterranea</name>
    <dbReference type="NCBI Taxonomy" id="416874"/>
    <lineage>
        <taxon>Bacteria</taxon>
        <taxon>Pseudomonadati</taxon>
        <taxon>Pseudomonadota</taxon>
        <taxon>Gammaproteobacteria</taxon>
        <taxon>Oceanospirillales</taxon>
        <taxon>Halomonadaceae</taxon>
        <taxon>Vreelandella</taxon>
    </lineage>
</organism>
<reference evidence="2" key="1">
    <citation type="submission" date="2016-10" db="EMBL/GenBank/DDBJ databases">
        <authorList>
            <person name="Varghese N."/>
            <person name="Submissions S."/>
        </authorList>
    </citation>
    <scope>NUCLEOTIDE SEQUENCE [LARGE SCALE GENOMIC DNA]</scope>
    <source>
        <strain evidence="2">CGMCC 1.6495</strain>
    </source>
</reference>
<dbReference type="AlphaFoldDB" id="A0A1H9WG80"/>